<dbReference type="RefSeq" id="WP_343860794.1">
    <property type="nucleotide sequence ID" value="NZ_BAAACX010000009.1"/>
</dbReference>
<dbReference type="Gene3D" id="1.25.40.10">
    <property type="entry name" value="Tetratricopeptide repeat domain"/>
    <property type="match status" value="1"/>
</dbReference>
<dbReference type="Proteomes" id="UP001500340">
    <property type="component" value="Unassembled WGS sequence"/>
</dbReference>
<accession>A0ABN0YBI4</accession>
<evidence type="ECO:0000313" key="1">
    <source>
        <dbReference type="EMBL" id="GAA0390091.1"/>
    </source>
</evidence>
<keyword evidence="2" id="KW-1185">Reference proteome</keyword>
<reference evidence="1 2" key="1">
    <citation type="journal article" date="2019" name="Int. J. Syst. Evol. Microbiol.">
        <title>The Global Catalogue of Microorganisms (GCM) 10K type strain sequencing project: providing services to taxonomists for standard genome sequencing and annotation.</title>
        <authorList>
            <consortium name="The Broad Institute Genomics Platform"/>
            <consortium name="The Broad Institute Genome Sequencing Center for Infectious Disease"/>
            <person name="Wu L."/>
            <person name="Ma J."/>
        </authorList>
    </citation>
    <scope>NUCLEOTIDE SEQUENCE [LARGE SCALE GENOMIC DNA]</scope>
    <source>
        <strain evidence="1 2">JCM 12774</strain>
    </source>
</reference>
<evidence type="ECO:0008006" key="3">
    <source>
        <dbReference type="Google" id="ProtNLM"/>
    </source>
</evidence>
<gene>
    <name evidence="1" type="ORF">GCM10008933_21230</name>
</gene>
<organism evidence="1 2">
    <name type="scientific">Paenibacillus motobuensis</name>
    <dbReference type="NCBI Taxonomy" id="295324"/>
    <lineage>
        <taxon>Bacteria</taxon>
        <taxon>Bacillati</taxon>
        <taxon>Bacillota</taxon>
        <taxon>Bacilli</taxon>
        <taxon>Bacillales</taxon>
        <taxon>Paenibacillaceae</taxon>
        <taxon>Paenibacillus</taxon>
    </lineage>
</organism>
<sequence>MEKKWIPIEVDELPSTDDFMDRLNKWTKDPESDPELEEWYKYGAPEGLSFQIKKPEQWELDHEIYFPMYDEAQRLEMNEHEEKALSIYLEIHEKFIPRGTAYYDHLLWILEKRGQFDKAIEICEKAIDAISRKLFNADVEPYNRDITRLKTKKIQCKDFPSYESFVFSKIIELVKENPNINVTTLQSKLDNNDVYGGRSYIDKAVEQNLITREKRGRSLIHNLP</sequence>
<dbReference type="EMBL" id="BAAACX010000009">
    <property type="protein sequence ID" value="GAA0390091.1"/>
    <property type="molecule type" value="Genomic_DNA"/>
</dbReference>
<comment type="caution">
    <text evidence="1">The sequence shown here is derived from an EMBL/GenBank/DDBJ whole genome shotgun (WGS) entry which is preliminary data.</text>
</comment>
<dbReference type="InterPro" id="IPR011990">
    <property type="entry name" value="TPR-like_helical_dom_sf"/>
</dbReference>
<evidence type="ECO:0000313" key="2">
    <source>
        <dbReference type="Proteomes" id="UP001500340"/>
    </source>
</evidence>
<dbReference type="SUPFAM" id="SSF48452">
    <property type="entry name" value="TPR-like"/>
    <property type="match status" value="1"/>
</dbReference>
<name>A0ABN0YBI4_9BACL</name>
<protein>
    <recommendedName>
        <fullName evidence="3">Tetratricopeptide repeat protein</fullName>
    </recommendedName>
</protein>
<proteinExistence type="predicted"/>